<dbReference type="Proteomes" id="UP000581135">
    <property type="component" value="Unassembled WGS sequence"/>
</dbReference>
<dbReference type="GO" id="GO:0015846">
    <property type="term" value="P:polyamine transport"/>
    <property type="evidence" value="ECO:0007669"/>
    <property type="project" value="InterPro"/>
</dbReference>
<dbReference type="Pfam" id="PF13416">
    <property type="entry name" value="SBP_bac_8"/>
    <property type="match status" value="1"/>
</dbReference>
<dbReference type="InterPro" id="IPR006059">
    <property type="entry name" value="SBP"/>
</dbReference>
<comment type="caution">
    <text evidence="8">The sequence shown here is derived from an EMBL/GenBank/DDBJ whole genome shotgun (WGS) entry which is preliminary data.</text>
</comment>
<feature type="chain" id="PRO_5032290561" description="Putrescine-binding periplasmic protein" evidence="7">
    <location>
        <begin position="26"/>
        <end position="345"/>
    </location>
</feature>
<keyword evidence="3 7" id="KW-0732">Signal</keyword>
<dbReference type="CDD" id="cd13664">
    <property type="entry name" value="PBP2_PotD_PotF_like_3"/>
    <property type="match status" value="1"/>
</dbReference>
<dbReference type="AlphaFoldDB" id="A0A839SNX4"/>
<name>A0A839SNX4_9PROT</name>
<evidence type="ECO:0000256" key="1">
    <source>
        <dbReference type="ARBA" id="ARBA00004418"/>
    </source>
</evidence>
<evidence type="ECO:0000256" key="4">
    <source>
        <dbReference type="ARBA" id="ARBA00022764"/>
    </source>
</evidence>
<dbReference type="PANTHER" id="PTHR30222:SF12">
    <property type="entry name" value="NORSPERMIDINE SENSOR"/>
    <property type="match status" value="1"/>
</dbReference>
<organism evidence="8 9">
    <name type="scientific">Limibacillus halophilus</name>
    <dbReference type="NCBI Taxonomy" id="1579333"/>
    <lineage>
        <taxon>Bacteria</taxon>
        <taxon>Pseudomonadati</taxon>
        <taxon>Pseudomonadota</taxon>
        <taxon>Alphaproteobacteria</taxon>
        <taxon>Rhodospirillales</taxon>
        <taxon>Rhodovibrionaceae</taxon>
        <taxon>Limibacillus</taxon>
    </lineage>
</organism>
<keyword evidence="2 5" id="KW-0813">Transport</keyword>
<accession>A0A839SNX4</accession>
<evidence type="ECO:0000313" key="8">
    <source>
        <dbReference type="EMBL" id="MBB3064152.1"/>
    </source>
</evidence>
<comment type="subcellular location">
    <subcellularLocation>
        <location evidence="1 5">Periplasm</location>
    </subcellularLocation>
</comment>
<keyword evidence="9" id="KW-1185">Reference proteome</keyword>
<evidence type="ECO:0000313" key="9">
    <source>
        <dbReference type="Proteomes" id="UP000581135"/>
    </source>
</evidence>
<sequence>MKTRLLSMVAAAAIAVGISSNPASAAGELNIYNWGNYTSPELIEKFEKEHDVKVTLDGYDSNETMLAKVKQGSTGYDIVVPGDYMIAIMIKEGLLEKIEPNKMSNFKHMDPNWVDVYWDPGREYSVPWQWGTTSFTVDTAVYKGDVNTLALLFDPPAELQGRINMLNDTNDVINAGLRYLGYPRCNKNKEQLKELTAMLLKAKEHWRTMDYSTIEKLTSGDVDLSQNWNGAAMRARAQRPTLQYAYPKEGYTGWMDNVAVLKGAPNLENAKLFVNFIMAPENAALISNFARYANGIKGSEQYMDPEMLSAPEIVPPEGVPAPDFVTPCDQEVADLYNKIWTALKK</sequence>
<dbReference type="EMBL" id="JACHXA010000001">
    <property type="protein sequence ID" value="MBB3064152.1"/>
    <property type="molecule type" value="Genomic_DNA"/>
</dbReference>
<proteinExistence type="inferred from homology"/>
<feature type="signal peptide" evidence="7">
    <location>
        <begin position="1"/>
        <end position="25"/>
    </location>
</feature>
<keyword evidence="4 5" id="KW-0574">Periplasm</keyword>
<dbReference type="InterPro" id="IPR001188">
    <property type="entry name" value="Sperm_putr-bd"/>
</dbReference>
<dbReference type="Gene3D" id="3.40.190.10">
    <property type="entry name" value="Periplasmic binding protein-like II"/>
    <property type="match status" value="2"/>
</dbReference>
<comment type="function">
    <text evidence="5">Required for the activity of the bacterial periplasmic transport system of putrescine.</text>
</comment>
<evidence type="ECO:0000256" key="6">
    <source>
        <dbReference type="PIRSR" id="PIRSR019574-1"/>
    </source>
</evidence>
<dbReference type="PRINTS" id="PR00909">
    <property type="entry name" value="SPERMDNBNDNG"/>
</dbReference>
<comment type="similarity">
    <text evidence="5">Belongs to the bacterial solute-binding protein PotD/PotF family.</text>
</comment>
<dbReference type="RefSeq" id="WP_221205671.1">
    <property type="nucleotide sequence ID" value="NZ_JACHXA010000001.1"/>
</dbReference>
<reference evidence="8 9" key="1">
    <citation type="submission" date="2020-08" db="EMBL/GenBank/DDBJ databases">
        <title>Genomic Encyclopedia of Type Strains, Phase III (KMG-III): the genomes of soil and plant-associated and newly described type strains.</title>
        <authorList>
            <person name="Whitman W."/>
        </authorList>
    </citation>
    <scope>NUCLEOTIDE SEQUENCE [LARGE SCALE GENOMIC DNA]</scope>
    <source>
        <strain evidence="8 9">CECT 8803</strain>
    </source>
</reference>
<gene>
    <name evidence="8" type="ORF">FHR98_000417</name>
</gene>
<evidence type="ECO:0000256" key="5">
    <source>
        <dbReference type="PIRNR" id="PIRNR019574"/>
    </source>
</evidence>
<protein>
    <recommendedName>
        <fullName evidence="5">Putrescine-binding periplasmic protein</fullName>
    </recommendedName>
</protein>
<dbReference type="PIRSF" id="PIRSF019574">
    <property type="entry name" value="Periplasmic_polyamine_BP"/>
    <property type="match status" value="1"/>
</dbReference>
<dbReference type="SUPFAM" id="SSF53850">
    <property type="entry name" value="Periplasmic binding protein-like II"/>
    <property type="match status" value="1"/>
</dbReference>
<evidence type="ECO:0000256" key="7">
    <source>
        <dbReference type="SAM" id="SignalP"/>
    </source>
</evidence>
<dbReference type="GO" id="GO:0042597">
    <property type="term" value="C:periplasmic space"/>
    <property type="evidence" value="ECO:0007669"/>
    <property type="project" value="UniProtKB-SubCell"/>
</dbReference>
<feature type="binding site" evidence="6">
    <location>
        <position position="84"/>
    </location>
    <ligand>
        <name>spermidine</name>
        <dbReference type="ChEBI" id="CHEBI:57834"/>
    </ligand>
</feature>
<dbReference type="PANTHER" id="PTHR30222">
    <property type="entry name" value="SPERMIDINE/PUTRESCINE-BINDING PERIPLASMIC PROTEIN"/>
    <property type="match status" value="1"/>
</dbReference>
<dbReference type="GO" id="GO:0019808">
    <property type="term" value="F:polyamine binding"/>
    <property type="evidence" value="ECO:0007669"/>
    <property type="project" value="InterPro"/>
</dbReference>
<evidence type="ECO:0000256" key="2">
    <source>
        <dbReference type="ARBA" id="ARBA00022448"/>
    </source>
</evidence>
<evidence type="ECO:0000256" key="3">
    <source>
        <dbReference type="ARBA" id="ARBA00022729"/>
    </source>
</evidence>